<evidence type="ECO:0000256" key="4">
    <source>
        <dbReference type="ARBA" id="ARBA00022759"/>
    </source>
</evidence>
<dbReference type="RefSeq" id="WP_159408954.1">
    <property type="nucleotide sequence ID" value="NZ_CP026115.2"/>
</dbReference>
<dbReference type="GO" id="GO:0004519">
    <property type="term" value="F:endonuclease activity"/>
    <property type="evidence" value="ECO:0007669"/>
    <property type="project" value="UniProtKB-KW"/>
</dbReference>
<protein>
    <submittedName>
        <fullName evidence="8">S-type pyocin</fullName>
    </submittedName>
</protein>
<name>A0A6I6XVR0_PSEPU</name>
<dbReference type="Gene3D" id="3.90.540.10">
    <property type="entry name" value="Colicin/pyocin, DNase domain"/>
    <property type="match status" value="1"/>
</dbReference>
<sequence>MALHLPEHIANKLSKQAFEDFDDFSQVFWLAIAEDPIYSQQFVTSQLNRIKQGWPPRAPFGETAKGVRNYQICHLDPPTMGGAMYEAENLRIMSALQYALSSEVEW</sequence>
<evidence type="ECO:0000313" key="8">
    <source>
        <dbReference type="EMBL" id="QHG63396.1"/>
    </source>
</evidence>
<keyword evidence="6" id="KW-0044">Antibiotic</keyword>
<keyword evidence="7" id="KW-0078">Bacteriocin</keyword>
<evidence type="ECO:0000256" key="3">
    <source>
        <dbReference type="ARBA" id="ARBA00022722"/>
    </source>
</evidence>
<reference evidence="8 9" key="1">
    <citation type="submission" date="2020-02" db="EMBL/GenBank/DDBJ databases">
        <title>Pseudomonas Putida W5 Complete Genome Assembly.</title>
        <authorList>
            <person name="Yuan Z.-C."/>
            <person name="Shaw G.A."/>
            <person name="Cusano A.D."/>
            <person name="Caddey B.J."/>
            <person name="Weselowski B.J."/>
        </authorList>
    </citation>
    <scope>NUCLEOTIDE SEQUENCE [LARGE SCALE GENOMIC DNA]</scope>
    <source>
        <strain evidence="8 9">W5</strain>
    </source>
</reference>
<keyword evidence="3" id="KW-0540">Nuclease</keyword>
<dbReference type="SUPFAM" id="SSF54060">
    <property type="entry name" value="His-Me finger endonucleases"/>
    <property type="match status" value="1"/>
</dbReference>
<dbReference type="GO" id="GO:0016787">
    <property type="term" value="F:hydrolase activity"/>
    <property type="evidence" value="ECO:0007669"/>
    <property type="project" value="UniProtKB-KW"/>
</dbReference>
<gene>
    <name evidence="8" type="ORF">C2H86_02740</name>
</gene>
<keyword evidence="4" id="KW-0255">Endonuclease</keyword>
<dbReference type="InterPro" id="IPR044925">
    <property type="entry name" value="His-Me_finger_sf"/>
</dbReference>
<dbReference type="GO" id="GO:0031640">
    <property type="term" value="P:killing of cells of another organism"/>
    <property type="evidence" value="ECO:0007669"/>
    <property type="project" value="UniProtKB-KW"/>
</dbReference>
<dbReference type="Pfam" id="PF21431">
    <property type="entry name" value="Col-Pyo_DNase"/>
    <property type="match status" value="1"/>
</dbReference>
<organism evidence="8 9">
    <name type="scientific">Pseudomonas putida</name>
    <name type="common">Arthrobacter siderocapsulatus</name>
    <dbReference type="NCBI Taxonomy" id="303"/>
    <lineage>
        <taxon>Bacteria</taxon>
        <taxon>Pseudomonadati</taxon>
        <taxon>Pseudomonadota</taxon>
        <taxon>Gammaproteobacteria</taxon>
        <taxon>Pseudomonadales</taxon>
        <taxon>Pseudomonadaceae</taxon>
        <taxon>Pseudomonas</taxon>
    </lineage>
</organism>
<comment type="similarity">
    <text evidence="1">Belongs to the colicin/pyosin nuclease family.</text>
</comment>
<dbReference type="GO" id="GO:0042742">
    <property type="term" value="P:defense response to bacterium"/>
    <property type="evidence" value="ECO:0007669"/>
    <property type="project" value="UniProtKB-KW"/>
</dbReference>
<evidence type="ECO:0000313" key="9">
    <source>
        <dbReference type="Proteomes" id="UP000464480"/>
    </source>
</evidence>
<dbReference type="AlphaFoldDB" id="A0A6I6XVR0"/>
<proteinExistence type="inferred from homology"/>
<evidence type="ECO:0000256" key="7">
    <source>
        <dbReference type="ARBA" id="ARBA00023048"/>
    </source>
</evidence>
<accession>A0A6I6XVR0</accession>
<evidence type="ECO:0000256" key="2">
    <source>
        <dbReference type="ARBA" id="ARBA00022529"/>
    </source>
</evidence>
<keyword evidence="5" id="KW-0378">Hydrolase</keyword>
<evidence type="ECO:0000256" key="1">
    <source>
        <dbReference type="ARBA" id="ARBA00006811"/>
    </source>
</evidence>
<evidence type="ECO:0000256" key="6">
    <source>
        <dbReference type="ARBA" id="ARBA00023022"/>
    </source>
</evidence>
<dbReference type="EMBL" id="CP026115">
    <property type="protein sequence ID" value="QHG63396.1"/>
    <property type="molecule type" value="Genomic_DNA"/>
</dbReference>
<dbReference type="Proteomes" id="UP000464480">
    <property type="component" value="Chromosome"/>
</dbReference>
<dbReference type="InterPro" id="IPR037146">
    <property type="entry name" value="Colicin/pyocin_DNase_dom_sf"/>
</dbReference>
<keyword evidence="2" id="KW-0929">Antimicrobial</keyword>
<evidence type="ECO:0000256" key="5">
    <source>
        <dbReference type="ARBA" id="ARBA00022801"/>
    </source>
</evidence>